<dbReference type="GO" id="GO:0008239">
    <property type="term" value="F:dipeptidyl-peptidase activity"/>
    <property type="evidence" value="ECO:0007669"/>
    <property type="project" value="InterPro"/>
</dbReference>
<feature type="region of interest" description="Disordered" evidence="2">
    <location>
        <begin position="1"/>
        <end position="29"/>
    </location>
</feature>
<dbReference type="Pfam" id="PF08530">
    <property type="entry name" value="PepX_C"/>
    <property type="match status" value="1"/>
</dbReference>
<reference evidence="4 5" key="2">
    <citation type="submission" date="2020-07" db="EMBL/GenBank/DDBJ databases">
        <authorList>
            <person name="Yu X."/>
        </authorList>
    </citation>
    <scope>NUCLEOTIDE SEQUENCE [LARGE SCALE GENOMIC DNA]</scope>
    <source>
        <strain evidence="5">24</strain>
    </source>
</reference>
<dbReference type="Gene3D" id="2.60.120.260">
    <property type="entry name" value="Galactose-binding domain-like"/>
    <property type="match status" value="1"/>
</dbReference>
<dbReference type="AlphaFoldDB" id="A0A7D6IAT1"/>
<dbReference type="Gene3D" id="3.40.50.1820">
    <property type="entry name" value="alpha/beta hydrolase"/>
    <property type="match status" value="1"/>
</dbReference>
<evidence type="ECO:0000256" key="1">
    <source>
        <dbReference type="ARBA" id="ARBA00022801"/>
    </source>
</evidence>
<dbReference type="InterPro" id="IPR008979">
    <property type="entry name" value="Galactose-bd-like_sf"/>
</dbReference>
<dbReference type="Pfam" id="PF02129">
    <property type="entry name" value="Peptidase_S15"/>
    <property type="match status" value="1"/>
</dbReference>
<dbReference type="SMART" id="SM00939">
    <property type="entry name" value="PepX_C"/>
    <property type="match status" value="1"/>
</dbReference>
<reference evidence="5" key="1">
    <citation type="submission" date="2020-07" db="EMBL/GenBank/DDBJ databases">
        <title>Description of Mycobacterium gordonae subsp. intergordonae subsp.nov. and Mycobacterium gordonae subsp. gordonae subsp. nov.</title>
        <authorList>
            <person name="Yu X."/>
        </authorList>
    </citation>
    <scope>NUCLEOTIDE SEQUENCE [LARGE SCALE GENOMIC DNA]</scope>
    <source>
        <strain evidence="5">24</strain>
    </source>
</reference>
<dbReference type="SUPFAM" id="SSF49785">
    <property type="entry name" value="Galactose-binding domain-like"/>
    <property type="match status" value="1"/>
</dbReference>
<accession>A0A7D6IAT1</accession>
<proteinExistence type="predicted"/>
<dbReference type="NCBIfam" id="TIGR00976">
    <property type="entry name" value="CocE_NonD"/>
    <property type="match status" value="1"/>
</dbReference>
<protein>
    <submittedName>
        <fullName evidence="4">CocE/NonD family hydrolase</fullName>
    </submittedName>
</protein>
<dbReference type="EMBL" id="CP059165">
    <property type="protein sequence ID" value="QLL09976.1"/>
    <property type="molecule type" value="Genomic_DNA"/>
</dbReference>
<keyword evidence="1 4" id="KW-0378">Hydrolase</keyword>
<evidence type="ECO:0000313" key="5">
    <source>
        <dbReference type="Proteomes" id="UP000510682"/>
    </source>
</evidence>
<keyword evidence="5" id="KW-1185">Reference proteome</keyword>
<dbReference type="InterPro" id="IPR050585">
    <property type="entry name" value="Xaa-Pro_dipeptidyl-ppase/CocE"/>
</dbReference>
<evidence type="ECO:0000256" key="2">
    <source>
        <dbReference type="SAM" id="MobiDB-lite"/>
    </source>
</evidence>
<dbReference type="KEGG" id="mgor:H0P51_03890"/>
<dbReference type="PANTHER" id="PTHR43056:SF10">
    <property type="entry name" value="COCE_NOND FAMILY, PUTATIVE (AFU_ORTHOLOGUE AFUA_7G00600)-RELATED"/>
    <property type="match status" value="1"/>
</dbReference>
<dbReference type="InterPro" id="IPR029058">
    <property type="entry name" value="AB_hydrolase_fold"/>
</dbReference>
<dbReference type="RefSeq" id="WP_180918722.1">
    <property type="nucleotide sequence ID" value="NZ_CP059165.1"/>
</dbReference>
<dbReference type="InterPro" id="IPR013736">
    <property type="entry name" value="Xaa-Pro_dipept_C"/>
</dbReference>
<dbReference type="InterPro" id="IPR005674">
    <property type="entry name" value="CocE/Ser_esterase"/>
</dbReference>
<dbReference type="Gene3D" id="1.10.3020.10">
    <property type="entry name" value="alpha-amino acid ester hydrolase ( Helical cap domain)"/>
    <property type="match status" value="1"/>
</dbReference>
<feature type="domain" description="Xaa-Pro dipeptidyl-peptidase C-terminal" evidence="3">
    <location>
        <begin position="347"/>
        <end position="577"/>
    </location>
</feature>
<dbReference type="InterPro" id="IPR000383">
    <property type="entry name" value="Xaa-Pro-like_dom"/>
</dbReference>
<name>A0A7D6IAT1_9MYCO</name>
<reference evidence="5" key="3">
    <citation type="submission" date="2023-07" db="EMBL/GenBank/DDBJ databases">
        <title>Description of Mycobacterium gordonae subsp. intergordonae subsp.nov. and Mycobacterium gordonae subsp. gordonae subsp. nov.</title>
        <authorList>
            <person name="Huang H."/>
        </authorList>
    </citation>
    <scope>NUCLEOTIDE SEQUENCE [LARGE SCALE GENOMIC DNA]</scope>
    <source>
        <strain evidence="5">24</strain>
    </source>
</reference>
<evidence type="ECO:0000259" key="3">
    <source>
        <dbReference type="SMART" id="SM00939"/>
    </source>
</evidence>
<organism evidence="4 5">
    <name type="scientific">Mycobacterium vicinigordonae</name>
    <dbReference type="NCBI Taxonomy" id="1719132"/>
    <lineage>
        <taxon>Bacteria</taxon>
        <taxon>Bacillati</taxon>
        <taxon>Actinomycetota</taxon>
        <taxon>Actinomycetes</taxon>
        <taxon>Mycobacteriales</taxon>
        <taxon>Mycobacteriaceae</taxon>
        <taxon>Mycobacterium</taxon>
    </lineage>
</organism>
<dbReference type="Proteomes" id="UP000510682">
    <property type="component" value="Chromosome"/>
</dbReference>
<sequence>MAATSQRVAGIEPGQRRLNGPQTSGREYRNLSEPRYGTRRQINVRVPVRDGIELVADVYRPDADGTFPALVAASPYARQLQDVGIPAGFIEAGATDFWVPRGYVHVIVNLRGTGGSGGEFGFFDSQERRDMYDLIEWVAEQPWCDGNVGMIGISYFAMTQLEAAVERPPHLRAIFPFAVTADLYEAASHHGLVSAAFISSFLVMLGLTAPKSDRFFRSAPFAIARRVLNLPRVHRKFATLNGESAKGILDLLMRLPHRARPWDELWLEIVVRHPVRDEWWDDRDLTPRLENVDIPVYLGCDWENAPLHLPSTFAALTGLTNSPCVRVAMLGKFGLTWPWESMHLEALAWYDHWLKGHDTGILDGPAIRYLLPEADDWHAVQSWPPPQSAHREYALRADGVLDADEGEPGSRTYLTLGSGLNRPKPSEIDPPSILTWTSAPLDEDLDVVGDIELRLVASATALDTAWIAVVSDIAEDDSLVEHLSCGLLRASLREVDEKASRPGAPVLPCRTAVGIPIGEDVLYRIPLVPNARRFRRGHRIRLTLSSDDSNPQMPAIMEFRHATVGTSSLNTIRSSSRLLLPILGGGQADS</sequence>
<gene>
    <name evidence="4" type="ORF">H0P51_03890</name>
</gene>
<dbReference type="PANTHER" id="PTHR43056">
    <property type="entry name" value="PEPTIDASE S9 PROLYL OLIGOPEPTIDASE"/>
    <property type="match status" value="1"/>
</dbReference>
<evidence type="ECO:0000313" key="4">
    <source>
        <dbReference type="EMBL" id="QLL09976.1"/>
    </source>
</evidence>
<dbReference type="SUPFAM" id="SSF53474">
    <property type="entry name" value="alpha/beta-Hydrolases"/>
    <property type="match status" value="1"/>
</dbReference>